<dbReference type="Proteomes" id="UP000054495">
    <property type="component" value="Unassembled WGS sequence"/>
</dbReference>
<reference evidence="1 2" key="1">
    <citation type="submission" date="2013-05" db="EMBL/GenBank/DDBJ databases">
        <title>Draft genome of the parasitic nematode Anyclostoma ceylanicum.</title>
        <authorList>
            <person name="Mitreva M."/>
        </authorList>
    </citation>
    <scope>NUCLEOTIDE SEQUENCE [LARGE SCALE GENOMIC DNA]</scope>
</reference>
<accession>A0A0D6LGE4</accession>
<sequence length="232" mass="27032">MESAKHQFCHVCDTIKEEVNKETNEWKQYVFNEGSEKCDATHERQTLRFKMCAPSRRELNERHGDARDKLQEYWNYLKQSIIRHVNNRSNTLKNTLLKSIESLCTPKDTYAACVYHTVKFDISVRLMAQFTAKLPLSKPMYCKCSQAITEFAMANVTTFIGFNMTEDIAVTKFRDYLRVNTEQPRPDYAECQKFLFDLADEIGITRKAIERLVAGGQELSLKIPLFTNKFNN</sequence>
<organism evidence="1 2">
    <name type="scientific">Ancylostoma ceylanicum</name>
    <dbReference type="NCBI Taxonomy" id="53326"/>
    <lineage>
        <taxon>Eukaryota</taxon>
        <taxon>Metazoa</taxon>
        <taxon>Ecdysozoa</taxon>
        <taxon>Nematoda</taxon>
        <taxon>Chromadorea</taxon>
        <taxon>Rhabditida</taxon>
        <taxon>Rhabditina</taxon>
        <taxon>Rhabditomorpha</taxon>
        <taxon>Strongyloidea</taxon>
        <taxon>Ancylostomatidae</taxon>
        <taxon>Ancylostomatinae</taxon>
        <taxon>Ancylostoma</taxon>
    </lineage>
</organism>
<proteinExistence type="predicted"/>
<evidence type="ECO:0000313" key="1">
    <source>
        <dbReference type="EMBL" id="EPB68986.1"/>
    </source>
</evidence>
<evidence type="ECO:0000313" key="2">
    <source>
        <dbReference type="Proteomes" id="UP000054495"/>
    </source>
</evidence>
<keyword evidence="2" id="KW-1185">Reference proteome</keyword>
<dbReference type="EMBL" id="KE125356">
    <property type="protein sequence ID" value="EPB68986.1"/>
    <property type="molecule type" value="Genomic_DNA"/>
</dbReference>
<dbReference type="AlphaFoldDB" id="A0A0D6LGE4"/>
<protein>
    <submittedName>
        <fullName evidence="1">Uncharacterized protein</fullName>
    </submittedName>
</protein>
<gene>
    <name evidence="1" type="ORF">ANCCEY_11926</name>
</gene>
<name>A0A0D6LGE4_9BILA</name>